<dbReference type="Gene3D" id="3.30.70.1230">
    <property type="entry name" value="Nucleotide cyclase"/>
    <property type="match status" value="1"/>
</dbReference>
<dbReference type="SUPFAM" id="SSF55961">
    <property type="entry name" value="Bet v1-like"/>
    <property type="match status" value="1"/>
</dbReference>
<dbReference type="InterPro" id="IPR045983">
    <property type="entry name" value="GUC-dom-containing_N"/>
</dbReference>
<feature type="domain" description="Guanylate cyclase" evidence="1">
    <location>
        <begin position="435"/>
        <end position="552"/>
    </location>
</feature>
<dbReference type="PANTHER" id="PTHR43081">
    <property type="entry name" value="ADENYLATE CYCLASE, TERMINAL-DIFFERENTIATION SPECIFIC-RELATED"/>
    <property type="match status" value="1"/>
</dbReference>
<dbReference type="GO" id="GO:0035556">
    <property type="term" value="P:intracellular signal transduction"/>
    <property type="evidence" value="ECO:0007669"/>
    <property type="project" value="InterPro"/>
</dbReference>
<dbReference type="GO" id="GO:0004016">
    <property type="term" value="F:adenylate cyclase activity"/>
    <property type="evidence" value="ECO:0007669"/>
    <property type="project" value="UniProtKB-ARBA"/>
</dbReference>
<dbReference type="InterPro" id="IPR001054">
    <property type="entry name" value="A/G_cyclase"/>
</dbReference>
<keyword evidence="3" id="KW-1185">Reference proteome</keyword>
<name>A0A2M9G6F2_9PROT</name>
<dbReference type="SUPFAM" id="SSF55073">
    <property type="entry name" value="Nucleotide cyclase"/>
    <property type="match status" value="1"/>
</dbReference>
<proteinExistence type="predicted"/>
<dbReference type="InterPro" id="IPR029787">
    <property type="entry name" value="Nucleotide_cyclase"/>
</dbReference>
<comment type="caution">
    <text evidence="2">The sequence shown here is derived from an EMBL/GenBank/DDBJ whole genome shotgun (WGS) entry which is preliminary data.</text>
</comment>
<accession>A0A2M9G6F2</accession>
<organism evidence="2 3">
    <name type="scientific">Minwuia thermotolerans</name>
    <dbReference type="NCBI Taxonomy" id="2056226"/>
    <lineage>
        <taxon>Bacteria</taxon>
        <taxon>Pseudomonadati</taxon>
        <taxon>Pseudomonadota</taxon>
        <taxon>Alphaproteobacteria</taxon>
        <taxon>Minwuiales</taxon>
        <taxon>Minwuiaceae</taxon>
        <taxon>Minwuia</taxon>
    </lineage>
</organism>
<dbReference type="GO" id="GO:0006171">
    <property type="term" value="P:cAMP biosynthetic process"/>
    <property type="evidence" value="ECO:0007669"/>
    <property type="project" value="TreeGrafter"/>
</dbReference>
<gene>
    <name evidence="2" type="ORF">CVT23_02145</name>
</gene>
<dbReference type="OrthoDB" id="7374210at2"/>
<dbReference type="Proteomes" id="UP000229498">
    <property type="component" value="Unassembled WGS sequence"/>
</dbReference>
<evidence type="ECO:0000313" key="3">
    <source>
        <dbReference type="Proteomes" id="UP000229498"/>
    </source>
</evidence>
<dbReference type="InterPro" id="IPR050697">
    <property type="entry name" value="Adenylyl/Guanylyl_Cyclase_3/4"/>
</dbReference>
<dbReference type="AlphaFoldDB" id="A0A2M9G6F2"/>
<reference evidence="2 3" key="1">
    <citation type="submission" date="2017-11" db="EMBL/GenBank/DDBJ databases">
        <title>Draft genome sequence of Rhizobiales bacterium SY3-13.</title>
        <authorList>
            <person name="Sun C."/>
        </authorList>
    </citation>
    <scope>NUCLEOTIDE SEQUENCE [LARGE SCALE GENOMIC DNA]</scope>
    <source>
        <strain evidence="2 3">SY3-13</strain>
    </source>
</reference>
<dbReference type="PROSITE" id="PS50125">
    <property type="entry name" value="GUANYLATE_CYCLASE_2"/>
    <property type="match status" value="1"/>
</dbReference>
<sequence length="603" mass="66370">MLTDMPRTYRRRFTHAFDHPVETVWPALADTARFNEAAGFPKHRIREEAQPDGSIRLFAEGAVKGVELAWEEFPVEWVMGQWFWHWRVFSKGPFATIGAMVTFEPREDGPGCLCHYEVGATPRTGFGWVILNWGFFARAENDFRSLCGQVAEWAEGVARVPYRVPGHAPSAAERMRIDAMVRRLEASPYGHGLGQTLVDWVLAAQEVDLVRIRPLALAPLLGAEPRAMVETMLQAVREGLLQQRWDLLCPRCRGAKLAADGLDRLPERAHCAACNVDYERDFARNVELTFTPAPALRPVYDGEYCLGGPMTTPHVMAQVRLDPRAARDWPGELPPGPYRARELRGGPYAEFEHDGGALPTVALAEDAVTLGAPAPPGRIAFRNDDSTPRYAVIERRDWAIDALTAERATALHAFRDLCAADTLRPGDGAGISQVALMFTDLKGSTRLYRSAGDAPAYAAVRSHFVYLADHVRRHDGAVVKTMGDAVLAAFAEPRDALACAVAIQRGMDAFNLREQSALVVKIGIHTGACLAVTLNRRLDYFGQTVNLAARLQDQSRGGDIVFSEAVRADPTVRALADALSPTHECAELRGIDEAIAFWRASAS</sequence>
<dbReference type="Pfam" id="PF19363">
    <property type="entry name" value="DUF5939"/>
    <property type="match status" value="1"/>
</dbReference>
<dbReference type="PANTHER" id="PTHR43081:SF19">
    <property type="entry name" value="PH-SENSITIVE ADENYLATE CYCLASE RV1264"/>
    <property type="match status" value="1"/>
</dbReference>
<evidence type="ECO:0000259" key="1">
    <source>
        <dbReference type="PROSITE" id="PS50125"/>
    </source>
</evidence>
<protein>
    <recommendedName>
        <fullName evidence="1">Guanylate cyclase domain-containing protein</fullName>
    </recommendedName>
</protein>
<evidence type="ECO:0000313" key="2">
    <source>
        <dbReference type="EMBL" id="PJK31283.1"/>
    </source>
</evidence>
<dbReference type="Pfam" id="PF00211">
    <property type="entry name" value="Guanylate_cyc"/>
    <property type="match status" value="1"/>
</dbReference>
<dbReference type="SMART" id="SM00044">
    <property type="entry name" value="CYCc"/>
    <property type="match status" value="1"/>
</dbReference>
<dbReference type="EMBL" id="PHIG01000006">
    <property type="protein sequence ID" value="PJK31283.1"/>
    <property type="molecule type" value="Genomic_DNA"/>
</dbReference>
<dbReference type="CDD" id="cd07302">
    <property type="entry name" value="CHD"/>
    <property type="match status" value="1"/>
</dbReference>